<organism evidence="1 2">
    <name type="scientific">Geodia barretti</name>
    <name type="common">Barrett's horny sponge</name>
    <dbReference type="NCBI Taxonomy" id="519541"/>
    <lineage>
        <taxon>Eukaryota</taxon>
        <taxon>Metazoa</taxon>
        <taxon>Porifera</taxon>
        <taxon>Demospongiae</taxon>
        <taxon>Heteroscleromorpha</taxon>
        <taxon>Tetractinellida</taxon>
        <taxon>Astrophorina</taxon>
        <taxon>Geodiidae</taxon>
        <taxon>Geodia</taxon>
    </lineage>
</organism>
<dbReference type="EMBL" id="CASHTH010003572">
    <property type="protein sequence ID" value="CAI8046561.1"/>
    <property type="molecule type" value="Genomic_DNA"/>
</dbReference>
<name>A0AA35TFH4_GEOBA</name>
<reference evidence="1" key="1">
    <citation type="submission" date="2023-03" db="EMBL/GenBank/DDBJ databases">
        <authorList>
            <person name="Steffen K."/>
            <person name="Cardenas P."/>
        </authorList>
    </citation>
    <scope>NUCLEOTIDE SEQUENCE</scope>
</reference>
<gene>
    <name evidence="1" type="ORF">GBAR_LOCUS25759</name>
</gene>
<keyword evidence="2" id="KW-1185">Reference proteome</keyword>
<evidence type="ECO:0000313" key="1">
    <source>
        <dbReference type="EMBL" id="CAI8046561.1"/>
    </source>
</evidence>
<protein>
    <submittedName>
        <fullName evidence="1">Uncharacterized protein</fullName>
    </submittedName>
</protein>
<dbReference type="Proteomes" id="UP001174909">
    <property type="component" value="Unassembled WGS sequence"/>
</dbReference>
<sequence>MTYGTHSCKHTCTCPMYIPYGWSVELWGLQLKRRREGLEKEGQASGPPVEIWRRDSCGFLPSLWTGEIGEEGDDVCTHKVTFRAYHISVRPDENKNKLCHFVNRLYDYKTAATNNHAY</sequence>
<accession>A0AA35TFH4</accession>
<proteinExistence type="predicted"/>
<evidence type="ECO:0000313" key="2">
    <source>
        <dbReference type="Proteomes" id="UP001174909"/>
    </source>
</evidence>
<dbReference type="AlphaFoldDB" id="A0AA35TFH4"/>
<comment type="caution">
    <text evidence="1">The sequence shown here is derived from an EMBL/GenBank/DDBJ whole genome shotgun (WGS) entry which is preliminary data.</text>
</comment>